<evidence type="ECO:0000256" key="7">
    <source>
        <dbReference type="ARBA" id="ARBA00022630"/>
    </source>
</evidence>
<evidence type="ECO:0000256" key="4">
    <source>
        <dbReference type="ARBA" id="ARBA00022543"/>
    </source>
</evidence>
<evidence type="ECO:0000256" key="13">
    <source>
        <dbReference type="ARBA" id="ARBA00022840"/>
    </source>
</evidence>
<dbReference type="InterPro" id="IPR035965">
    <property type="entry name" value="PAS-like_dom_sf"/>
</dbReference>
<evidence type="ECO:0000256" key="3">
    <source>
        <dbReference type="ARBA" id="ARBA00021740"/>
    </source>
</evidence>
<dbReference type="PROSITE" id="PS50113">
    <property type="entry name" value="PAC"/>
    <property type="match status" value="2"/>
</dbReference>
<feature type="domain" description="PAS" evidence="18">
    <location>
        <begin position="49"/>
        <end position="122"/>
    </location>
</feature>
<keyword evidence="11" id="KW-0547">Nucleotide-binding</keyword>
<dbReference type="EC" id="2.7.13.3" evidence="2"/>
<dbReference type="GO" id="GO:0005524">
    <property type="term" value="F:ATP binding"/>
    <property type="evidence" value="ECO:0007669"/>
    <property type="project" value="UniProtKB-KW"/>
</dbReference>
<dbReference type="Pfam" id="PF07536">
    <property type="entry name" value="HWE_HK"/>
    <property type="match status" value="1"/>
</dbReference>
<dbReference type="InterPro" id="IPR001610">
    <property type="entry name" value="PAC"/>
</dbReference>
<evidence type="ECO:0000259" key="18">
    <source>
        <dbReference type="PROSITE" id="PS50112"/>
    </source>
</evidence>
<dbReference type="InterPro" id="IPR000700">
    <property type="entry name" value="PAS-assoc_C"/>
</dbReference>
<dbReference type="InterPro" id="IPR013767">
    <property type="entry name" value="PAS_fold"/>
</dbReference>
<evidence type="ECO:0000256" key="9">
    <source>
        <dbReference type="ARBA" id="ARBA00022679"/>
    </source>
</evidence>
<dbReference type="SMART" id="SM00091">
    <property type="entry name" value="PAS"/>
    <property type="match status" value="3"/>
</dbReference>
<comment type="catalytic activity">
    <reaction evidence="1">
        <text>ATP + protein L-histidine = ADP + protein N-phospho-L-histidine.</text>
        <dbReference type="EC" id="2.7.13.3"/>
    </reaction>
</comment>
<evidence type="ECO:0000313" key="21">
    <source>
        <dbReference type="Proteomes" id="UP000324738"/>
    </source>
</evidence>
<dbReference type="NCBIfam" id="TIGR00229">
    <property type="entry name" value="sensory_box"/>
    <property type="match status" value="2"/>
</dbReference>
<feature type="domain" description="PAC" evidence="19">
    <location>
        <begin position="124"/>
        <end position="176"/>
    </location>
</feature>
<keyword evidence="14" id="KW-0157">Chromophore</keyword>
<dbReference type="OrthoDB" id="341208at2"/>
<dbReference type="AlphaFoldDB" id="A0A5B0E1X5"/>
<accession>A0A5B0E1X5</accession>
<dbReference type="CDD" id="cd00130">
    <property type="entry name" value="PAS"/>
    <property type="match status" value="2"/>
</dbReference>
<proteinExistence type="predicted"/>
<dbReference type="InterPro" id="IPR011102">
    <property type="entry name" value="Sig_transdc_His_kinase_HWE"/>
</dbReference>
<dbReference type="GO" id="GO:0004673">
    <property type="term" value="F:protein histidine kinase activity"/>
    <property type="evidence" value="ECO:0007669"/>
    <property type="project" value="UniProtKB-EC"/>
</dbReference>
<keyword evidence="9" id="KW-0808">Transferase</keyword>
<evidence type="ECO:0000256" key="16">
    <source>
        <dbReference type="ARBA" id="ARBA00023170"/>
    </source>
</evidence>
<evidence type="ECO:0000256" key="17">
    <source>
        <dbReference type="SAM" id="Coils"/>
    </source>
</evidence>
<keyword evidence="4" id="KW-0600">Photoreceptor protein</keyword>
<keyword evidence="10" id="KW-0677">Repeat</keyword>
<dbReference type="Pfam" id="PF08447">
    <property type="entry name" value="PAS_3"/>
    <property type="match status" value="1"/>
</dbReference>
<evidence type="ECO:0000256" key="2">
    <source>
        <dbReference type="ARBA" id="ARBA00012438"/>
    </source>
</evidence>
<keyword evidence="7" id="KW-0285">Flavoprotein</keyword>
<dbReference type="GO" id="GO:0006355">
    <property type="term" value="P:regulation of DNA-templated transcription"/>
    <property type="evidence" value="ECO:0007669"/>
    <property type="project" value="InterPro"/>
</dbReference>
<feature type="domain" description="PAS" evidence="18">
    <location>
        <begin position="177"/>
        <end position="252"/>
    </location>
</feature>
<dbReference type="Gene3D" id="3.30.450.40">
    <property type="match status" value="1"/>
</dbReference>
<dbReference type="RefSeq" id="WP_149297545.1">
    <property type="nucleotide sequence ID" value="NZ_VTWH01000001.1"/>
</dbReference>
<dbReference type="SUPFAM" id="SSF55785">
    <property type="entry name" value="PYP-like sensor domain (PAS domain)"/>
    <property type="match status" value="3"/>
</dbReference>
<evidence type="ECO:0000256" key="14">
    <source>
        <dbReference type="ARBA" id="ARBA00022991"/>
    </source>
</evidence>
<evidence type="ECO:0000256" key="11">
    <source>
        <dbReference type="ARBA" id="ARBA00022741"/>
    </source>
</evidence>
<dbReference type="InterPro" id="IPR013655">
    <property type="entry name" value="PAS_fold_3"/>
</dbReference>
<evidence type="ECO:0000256" key="6">
    <source>
        <dbReference type="ARBA" id="ARBA00022606"/>
    </source>
</evidence>
<dbReference type="Gene3D" id="3.30.450.20">
    <property type="entry name" value="PAS domain"/>
    <property type="match status" value="4"/>
</dbReference>
<sequence>MTRDTKPIFASPSAKQDFADLRRQLEKSEAGVDDLEAQLADARLALEQCQSRYRLIINSIADYAIVATDVNGLINLWTESATLLFGWPEQRMLGRSIEEIFTESDVLDKVPSQAMRAALTNNASRSERWHRRADGSHFFASGEVTLLRDSSDELAGFLHILRDRTNERKVQHELEASRERLDYAMSASSLVGTWDWDVVNNVVYTDDKLLDFFGLPDRPGMESRPIEFFYDGAHPDDRELLKEKIEQACVNGTAYSHEFRIIDRGGATHWVSAQGRCYLDASGNPVRFPGALIDITQDKLREARQAALLQLTDNMQGVSSTAQYQAEVLEVIGRSLAVAGARFATLTADHGSLTIIGEWSSQGAGALHDAAPVETIASVLFEKLRSDGIFVVDDVQRHPTTRFNAEAWQELGIGSFIAAAVVEHGKIELVLLLCTLAPRKWQDEELAFVRDALSRSWTYSQRQIAEQAQIEAETRLRLAQEAADLGTFDLNIENDVLDFDLRCREIFGILPDQPITFSQHFIGAVVNADRAGVADVLSPTHDLPLDDHVDLTFRIADPDNGAIRHVHLGAQRIFRENVVVRMVGAVRDVTDEMTSAARQKMLTEELHHRVKTTLATVGALANLTFRRAATTQAGLASFSNRLMALNQAHEILTQANWTSASIREIVARSLAFHQSHDLQNISTSGPFVPLTARQSLALSLALHELSVNSTKFGALSSDAGHVAIEWSVTAVDKRPHLHFEWRETGGPVVVAPTRLGLGTKLIRQSLPAELNGRVDLTFDPEGVVCIIDAPLA</sequence>
<dbReference type="InterPro" id="IPR000014">
    <property type="entry name" value="PAS"/>
</dbReference>
<evidence type="ECO:0000259" key="19">
    <source>
        <dbReference type="PROSITE" id="PS50113"/>
    </source>
</evidence>
<dbReference type="PANTHER" id="PTHR41523">
    <property type="entry name" value="TWO-COMPONENT SYSTEM SENSOR PROTEIN"/>
    <property type="match status" value="1"/>
</dbReference>
<dbReference type="PANTHER" id="PTHR41523:SF7">
    <property type="entry name" value="HISTIDINE KINASE"/>
    <property type="match status" value="1"/>
</dbReference>
<feature type="domain" description="PAC" evidence="19">
    <location>
        <begin position="255"/>
        <end position="307"/>
    </location>
</feature>
<evidence type="ECO:0000313" key="20">
    <source>
        <dbReference type="EMBL" id="KAA0972125.1"/>
    </source>
</evidence>
<organism evidence="20 21">
    <name type="scientific">Aureimonas fodinaquatilis</name>
    <dbReference type="NCBI Taxonomy" id="2565783"/>
    <lineage>
        <taxon>Bacteria</taxon>
        <taxon>Pseudomonadati</taxon>
        <taxon>Pseudomonadota</taxon>
        <taxon>Alphaproteobacteria</taxon>
        <taxon>Hyphomicrobiales</taxon>
        <taxon>Aurantimonadaceae</taxon>
        <taxon>Aureimonas</taxon>
    </lineage>
</organism>
<gene>
    <name evidence="20" type="ORF">FPY71_03140</name>
</gene>
<name>A0A5B0E1X5_9HYPH</name>
<protein>
    <recommendedName>
        <fullName evidence="3">Blue-light-activated histidine kinase</fullName>
        <ecNumber evidence="2">2.7.13.3</ecNumber>
    </recommendedName>
</protein>
<keyword evidence="16" id="KW-0675">Receptor</keyword>
<dbReference type="PROSITE" id="PS50112">
    <property type="entry name" value="PAS"/>
    <property type="match status" value="2"/>
</dbReference>
<evidence type="ECO:0000256" key="10">
    <source>
        <dbReference type="ARBA" id="ARBA00022737"/>
    </source>
</evidence>
<keyword evidence="17" id="KW-0175">Coiled coil</keyword>
<keyword evidence="21" id="KW-1185">Reference proteome</keyword>
<dbReference type="SMART" id="SM00911">
    <property type="entry name" value="HWE_HK"/>
    <property type="match status" value="1"/>
</dbReference>
<dbReference type="EMBL" id="VTWH01000001">
    <property type="protein sequence ID" value="KAA0972125.1"/>
    <property type="molecule type" value="Genomic_DNA"/>
</dbReference>
<keyword evidence="6" id="KW-0716">Sensory transduction</keyword>
<keyword evidence="15" id="KW-0843">Virulence</keyword>
<evidence type="ECO:0000256" key="5">
    <source>
        <dbReference type="ARBA" id="ARBA00022553"/>
    </source>
</evidence>
<keyword evidence="8" id="KW-0288">FMN</keyword>
<evidence type="ECO:0000256" key="1">
    <source>
        <dbReference type="ARBA" id="ARBA00000085"/>
    </source>
</evidence>
<comment type="caution">
    <text evidence="20">The sequence shown here is derived from an EMBL/GenBank/DDBJ whole genome shotgun (WGS) entry which is preliminary data.</text>
</comment>
<keyword evidence="5" id="KW-0597">Phosphoprotein</keyword>
<dbReference type="SMART" id="SM00086">
    <property type="entry name" value="PAC"/>
    <property type="match status" value="3"/>
</dbReference>
<evidence type="ECO:0000256" key="15">
    <source>
        <dbReference type="ARBA" id="ARBA00023026"/>
    </source>
</evidence>
<evidence type="ECO:0000256" key="12">
    <source>
        <dbReference type="ARBA" id="ARBA00022777"/>
    </source>
</evidence>
<dbReference type="SUPFAM" id="SSF55781">
    <property type="entry name" value="GAF domain-like"/>
    <property type="match status" value="1"/>
</dbReference>
<reference evidence="20 21" key="1">
    <citation type="submission" date="2019-08" db="EMBL/GenBank/DDBJ databases">
        <title>Aureimonas fodiniaquatilis sp. nov., isolated from a coal mine wastewater.</title>
        <authorList>
            <person name="Kim W."/>
        </authorList>
    </citation>
    <scope>NUCLEOTIDE SEQUENCE [LARGE SCALE GENOMIC DNA]</scope>
    <source>
        <strain evidence="20 21">CAU 1482</strain>
    </source>
</reference>
<dbReference type="GO" id="GO:0009881">
    <property type="term" value="F:photoreceptor activity"/>
    <property type="evidence" value="ECO:0007669"/>
    <property type="project" value="UniProtKB-KW"/>
</dbReference>
<keyword evidence="12" id="KW-0418">Kinase</keyword>
<dbReference type="Proteomes" id="UP000324738">
    <property type="component" value="Unassembled WGS sequence"/>
</dbReference>
<evidence type="ECO:0000256" key="8">
    <source>
        <dbReference type="ARBA" id="ARBA00022643"/>
    </source>
</evidence>
<keyword evidence="13" id="KW-0067">ATP-binding</keyword>
<dbReference type="Pfam" id="PF00989">
    <property type="entry name" value="PAS"/>
    <property type="match status" value="1"/>
</dbReference>
<dbReference type="InterPro" id="IPR029016">
    <property type="entry name" value="GAF-like_dom_sf"/>
</dbReference>
<feature type="coiled-coil region" evidence="17">
    <location>
        <begin position="18"/>
        <end position="52"/>
    </location>
</feature>